<evidence type="ECO:0000259" key="7">
    <source>
        <dbReference type="Pfam" id="PF01490"/>
    </source>
</evidence>
<dbReference type="EMBL" id="MU001634">
    <property type="protein sequence ID" value="KAF2483816.1"/>
    <property type="molecule type" value="Genomic_DNA"/>
</dbReference>
<evidence type="ECO:0000256" key="4">
    <source>
        <dbReference type="ARBA" id="ARBA00022989"/>
    </source>
</evidence>
<reference evidence="8" key="1">
    <citation type="journal article" date="2020" name="Stud. Mycol.">
        <title>101 Dothideomycetes genomes: a test case for predicting lifestyles and emergence of pathogens.</title>
        <authorList>
            <person name="Haridas S."/>
            <person name="Albert R."/>
            <person name="Binder M."/>
            <person name="Bloem J."/>
            <person name="Labutti K."/>
            <person name="Salamov A."/>
            <person name="Andreopoulos B."/>
            <person name="Baker S."/>
            <person name="Barry K."/>
            <person name="Bills G."/>
            <person name="Bluhm B."/>
            <person name="Cannon C."/>
            <person name="Castanera R."/>
            <person name="Culley D."/>
            <person name="Daum C."/>
            <person name="Ezra D."/>
            <person name="Gonzalez J."/>
            <person name="Henrissat B."/>
            <person name="Kuo A."/>
            <person name="Liang C."/>
            <person name="Lipzen A."/>
            <person name="Lutzoni F."/>
            <person name="Magnuson J."/>
            <person name="Mondo S."/>
            <person name="Nolan M."/>
            <person name="Ohm R."/>
            <person name="Pangilinan J."/>
            <person name="Park H.-J."/>
            <person name="Ramirez L."/>
            <person name="Alfaro M."/>
            <person name="Sun H."/>
            <person name="Tritt A."/>
            <person name="Yoshinaga Y."/>
            <person name="Zwiers L.-H."/>
            <person name="Turgeon B."/>
            <person name="Goodwin S."/>
            <person name="Spatafora J."/>
            <person name="Crous P."/>
            <person name="Grigoriev I."/>
        </authorList>
    </citation>
    <scope>NUCLEOTIDE SEQUENCE</scope>
    <source>
        <strain evidence="8">CBS 113389</strain>
    </source>
</reference>
<proteinExistence type="inferred from homology"/>
<protein>
    <submittedName>
        <fullName evidence="8">Transmembrane amino acid transporter protein-domain-containing protein</fullName>
    </submittedName>
</protein>
<feature type="transmembrane region" description="Helical" evidence="6">
    <location>
        <begin position="342"/>
        <end position="362"/>
    </location>
</feature>
<keyword evidence="4 6" id="KW-1133">Transmembrane helix</keyword>
<feature type="domain" description="Amino acid transporter transmembrane" evidence="7">
    <location>
        <begin position="114"/>
        <end position="478"/>
    </location>
</feature>
<dbReference type="AlphaFoldDB" id="A0A6A6PVM1"/>
<keyword evidence="9" id="KW-1185">Reference proteome</keyword>
<dbReference type="PANTHER" id="PTHR22950:SF461">
    <property type="entry name" value="AMINO ACID TRANSPORTER TRANSMEMBRANE DOMAIN-CONTAINING PROTEIN"/>
    <property type="match status" value="1"/>
</dbReference>
<keyword evidence="5 6" id="KW-0472">Membrane</keyword>
<organism evidence="8 9">
    <name type="scientific">Neohortaea acidophila</name>
    <dbReference type="NCBI Taxonomy" id="245834"/>
    <lineage>
        <taxon>Eukaryota</taxon>
        <taxon>Fungi</taxon>
        <taxon>Dikarya</taxon>
        <taxon>Ascomycota</taxon>
        <taxon>Pezizomycotina</taxon>
        <taxon>Dothideomycetes</taxon>
        <taxon>Dothideomycetidae</taxon>
        <taxon>Mycosphaerellales</taxon>
        <taxon>Teratosphaeriaceae</taxon>
        <taxon>Neohortaea</taxon>
    </lineage>
</organism>
<feature type="transmembrane region" description="Helical" evidence="6">
    <location>
        <begin position="528"/>
        <end position="549"/>
    </location>
</feature>
<comment type="similarity">
    <text evidence="2">Belongs to the amino acid/polyamine transporter 2 family.</text>
</comment>
<feature type="transmembrane region" description="Helical" evidence="6">
    <location>
        <begin position="228"/>
        <end position="247"/>
    </location>
</feature>
<evidence type="ECO:0000313" key="8">
    <source>
        <dbReference type="EMBL" id="KAF2483816.1"/>
    </source>
</evidence>
<dbReference type="OrthoDB" id="40134at2759"/>
<dbReference type="GeneID" id="54477865"/>
<feature type="transmembrane region" description="Helical" evidence="6">
    <location>
        <begin position="430"/>
        <end position="450"/>
    </location>
</feature>
<dbReference type="GO" id="GO:0015179">
    <property type="term" value="F:L-amino acid transmembrane transporter activity"/>
    <property type="evidence" value="ECO:0007669"/>
    <property type="project" value="TreeGrafter"/>
</dbReference>
<feature type="transmembrane region" description="Helical" evidence="6">
    <location>
        <begin position="147"/>
        <end position="168"/>
    </location>
</feature>
<keyword evidence="3 6" id="KW-0812">Transmembrane</keyword>
<dbReference type="RefSeq" id="XP_033590386.1">
    <property type="nucleotide sequence ID" value="XM_033736863.1"/>
</dbReference>
<feature type="transmembrane region" description="Helical" evidence="6">
    <location>
        <begin position="253"/>
        <end position="276"/>
    </location>
</feature>
<feature type="transmembrane region" description="Helical" evidence="6">
    <location>
        <begin position="462"/>
        <end position="482"/>
    </location>
</feature>
<evidence type="ECO:0000256" key="2">
    <source>
        <dbReference type="ARBA" id="ARBA00008066"/>
    </source>
</evidence>
<evidence type="ECO:0000313" key="9">
    <source>
        <dbReference type="Proteomes" id="UP000799767"/>
    </source>
</evidence>
<dbReference type="GO" id="GO:0016020">
    <property type="term" value="C:membrane"/>
    <property type="evidence" value="ECO:0007669"/>
    <property type="project" value="UniProtKB-SubCell"/>
</dbReference>
<comment type="subcellular location">
    <subcellularLocation>
        <location evidence="1">Membrane</location>
        <topology evidence="1">Multi-pass membrane protein</topology>
    </subcellularLocation>
</comment>
<dbReference type="PANTHER" id="PTHR22950">
    <property type="entry name" value="AMINO ACID TRANSPORTER"/>
    <property type="match status" value="1"/>
</dbReference>
<dbReference type="Proteomes" id="UP000799767">
    <property type="component" value="Unassembled WGS sequence"/>
</dbReference>
<accession>A0A6A6PVM1</accession>
<feature type="transmembrane region" description="Helical" evidence="6">
    <location>
        <begin position="188"/>
        <end position="207"/>
    </location>
</feature>
<evidence type="ECO:0000256" key="3">
    <source>
        <dbReference type="ARBA" id="ARBA00022692"/>
    </source>
</evidence>
<feature type="transmembrane region" description="Helical" evidence="6">
    <location>
        <begin position="388"/>
        <end position="410"/>
    </location>
</feature>
<sequence>MAGAVAELVDHPDEDLKQEKITIDSSRASQSDTAGLVRRKPRIEDFVFYAKRQRRAELNERQGRQNFAYRLLGFAHNIAPADTHVDDHDVDDEQIAGLTVTEAEKVNAWRALRQATWAGAFYLCTTDILGPFNAPYAFRVNGYVPGALLYVFMGAAAFYCGGLLWYLYVQLDSDRFPVKSYSDITERVAGPWLRIFVTWLVFIHMIVNIGTTSLSSAQSLYQLAKGHICFVVAIVIWIIVGCMLNQIRTLKKYGWIASMAIWLNLLVIFLSMGFIAHSSPNYAAAKASYGVTKGPVVTQAFATYPFYERINGVMNIVYAYGGATIFPQIIAEMRRPMDFLKAFSLSQTIIFTIYFVYGLYVYSFQGQFTLAVAFQGVSRYSWQTVGNVLSLISGIIAGGLYGNIGLKIFYVNVVERYLRGPPLLTKRGRICWSVVVLVFWWVGFVIAAGIPQVQTLSGMVGAVANMQFTYSFPTGFTFLYLVQLDATTEDQPYRPNNTITRKDSWSDWSRWHRGLFGKKESRSIKLQLFKWLNFWMSMAALATAGLGIYGSGLSIAATFKTSAASSFTCAAPV</sequence>
<dbReference type="InterPro" id="IPR013057">
    <property type="entry name" value="AA_transpt_TM"/>
</dbReference>
<gene>
    <name evidence="8" type="ORF">BDY17DRAFT_322716</name>
</gene>
<evidence type="ECO:0000256" key="6">
    <source>
        <dbReference type="SAM" id="Phobius"/>
    </source>
</evidence>
<evidence type="ECO:0000256" key="5">
    <source>
        <dbReference type="ARBA" id="ARBA00023136"/>
    </source>
</evidence>
<name>A0A6A6PVM1_9PEZI</name>
<dbReference type="Pfam" id="PF01490">
    <property type="entry name" value="Aa_trans"/>
    <property type="match status" value="1"/>
</dbReference>
<evidence type="ECO:0000256" key="1">
    <source>
        <dbReference type="ARBA" id="ARBA00004141"/>
    </source>
</evidence>